<gene>
    <name evidence="1" type="ORF">PPSIR1_11445</name>
</gene>
<dbReference type="Proteomes" id="UP000005801">
    <property type="component" value="Unassembled WGS sequence"/>
</dbReference>
<dbReference type="AlphaFoldDB" id="A6G192"/>
<comment type="caution">
    <text evidence="1">The sequence shown here is derived from an EMBL/GenBank/DDBJ whole genome shotgun (WGS) entry which is preliminary data.</text>
</comment>
<dbReference type="OrthoDB" id="654926at2"/>
<evidence type="ECO:0000313" key="1">
    <source>
        <dbReference type="EMBL" id="EDM80387.1"/>
    </source>
</evidence>
<dbReference type="RefSeq" id="WP_006970491.1">
    <property type="nucleotide sequence ID" value="NZ_ABCS01000011.1"/>
</dbReference>
<accession>A6G192</accession>
<dbReference type="STRING" id="391625.PPSIR1_11445"/>
<protein>
    <submittedName>
        <fullName evidence="1">Uncharacterized protein</fullName>
    </submittedName>
</protein>
<name>A6G192_9BACT</name>
<dbReference type="EMBL" id="ABCS01000011">
    <property type="protein sequence ID" value="EDM80387.1"/>
    <property type="molecule type" value="Genomic_DNA"/>
</dbReference>
<evidence type="ECO:0000313" key="2">
    <source>
        <dbReference type="Proteomes" id="UP000005801"/>
    </source>
</evidence>
<organism evidence="1 2">
    <name type="scientific">Plesiocystis pacifica SIR-1</name>
    <dbReference type="NCBI Taxonomy" id="391625"/>
    <lineage>
        <taxon>Bacteria</taxon>
        <taxon>Pseudomonadati</taxon>
        <taxon>Myxococcota</taxon>
        <taxon>Polyangia</taxon>
        <taxon>Nannocystales</taxon>
        <taxon>Nannocystaceae</taxon>
        <taxon>Plesiocystis</taxon>
    </lineage>
</organism>
<proteinExistence type="predicted"/>
<sequence>MARVYYPSDAPYGAVQTELQASLPAFEALLTALAPKRNQAVSIDLSGTSSPYATAQVWEGGFSYAGTYLPRAVIFGDDFSIHYPEHYC</sequence>
<keyword evidence="2" id="KW-1185">Reference proteome</keyword>
<reference evidence="1 2" key="1">
    <citation type="submission" date="2007-06" db="EMBL/GenBank/DDBJ databases">
        <authorList>
            <person name="Shimkets L."/>
            <person name="Ferriera S."/>
            <person name="Johnson J."/>
            <person name="Kravitz S."/>
            <person name="Beeson K."/>
            <person name="Sutton G."/>
            <person name="Rogers Y.-H."/>
            <person name="Friedman R."/>
            <person name="Frazier M."/>
            <person name="Venter J.C."/>
        </authorList>
    </citation>
    <scope>NUCLEOTIDE SEQUENCE [LARGE SCALE GENOMIC DNA]</scope>
    <source>
        <strain evidence="1 2">SIR-1</strain>
    </source>
</reference>